<dbReference type="RefSeq" id="WP_011128189.1">
    <property type="nucleotide sequence ID" value="NC_005070.1"/>
</dbReference>
<keyword evidence="1" id="KW-1133">Transmembrane helix</keyword>
<organism evidence="2 3">
    <name type="scientific">Parasynechococcus marenigrum (strain WH8102)</name>
    <dbReference type="NCBI Taxonomy" id="84588"/>
    <lineage>
        <taxon>Bacteria</taxon>
        <taxon>Bacillati</taxon>
        <taxon>Cyanobacteriota</taxon>
        <taxon>Cyanophyceae</taxon>
        <taxon>Synechococcales</taxon>
        <taxon>Prochlorococcaceae</taxon>
        <taxon>Parasynechococcus</taxon>
        <taxon>Parasynechococcus marenigrum</taxon>
    </lineage>
</organism>
<gene>
    <name evidence="2" type="ordered locus">SYNW1325</name>
</gene>
<dbReference type="eggNOG" id="ENOG5030TTM">
    <property type="taxonomic scope" value="Bacteria"/>
</dbReference>
<feature type="transmembrane region" description="Helical" evidence="1">
    <location>
        <begin position="12"/>
        <end position="30"/>
    </location>
</feature>
<feature type="transmembrane region" description="Helical" evidence="1">
    <location>
        <begin position="36"/>
        <end position="53"/>
    </location>
</feature>
<evidence type="ECO:0000256" key="1">
    <source>
        <dbReference type="SAM" id="Phobius"/>
    </source>
</evidence>
<keyword evidence="1" id="KW-0812">Transmembrane</keyword>
<proteinExistence type="predicted"/>
<keyword evidence="3" id="KW-1185">Reference proteome</keyword>
<dbReference type="AlphaFoldDB" id="Q7U6L3"/>
<sequence length="60" mass="7167">MFQKFPALRRVSIYMVLSYVALTLVNNSPLDLDNMWVVYLPMFITVYVFSRWLDSRFNQG</sequence>
<evidence type="ECO:0000313" key="2">
    <source>
        <dbReference type="EMBL" id="CAE07840.1"/>
    </source>
</evidence>
<protein>
    <submittedName>
        <fullName evidence="2">Uncharacterized protein</fullName>
    </submittedName>
</protein>
<dbReference type="EMBL" id="BX569692">
    <property type="protein sequence ID" value="CAE07840.1"/>
    <property type="molecule type" value="Genomic_DNA"/>
</dbReference>
<name>Q7U6L3_PARMW</name>
<reference evidence="2 3" key="1">
    <citation type="journal article" date="2003" name="Nature">
        <title>The genome of a motile marine Synechococcus.</title>
        <authorList>
            <person name="Palenik B."/>
            <person name="Brahamsha B."/>
            <person name="Larimer F."/>
            <person name="Land M."/>
            <person name="Hauser L."/>
            <person name="Chain P."/>
            <person name="Lamerdin J."/>
            <person name="Regala W."/>
            <person name="Allen E.A."/>
            <person name="McCarren J."/>
            <person name="Paulsen I."/>
            <person name="Dufresne A."/>
            <person name="Partensky F."/>
            <person name="Webb E."/>
            <person name="Waterbury J."/>
        </authorList>
    </citation>
    <scope>NUCLEOTIDE SEQUENCE [LARGE SCALE GENOMIC DNA]</scope>
    <source>
        <strain evidence="2 3">WH8102</strain>
    </source>
</reference>
<accession>Q7U6L3</accession>
<dbReference type="HOGENOM" id="CLU_199881_0_0_3"/>
<keyword evidence="1" id="KW-0472">Membrane</keyword>
<dbReference type="KEGG" id="syw:SYNW1325"/>
<dbReference type="Proteomes" id="UP000001422">
    <property type="component" value="Chromosome"/>
</dbReference>
<evidence type="ECO:0000313" key="3">
    <source>
        <dbReference type="Proteomes" id="UP000001422"/>
    </source>
</evidence>